<feature type="domain" description="Chorein N-terminal" evidence="6">
    <location>
        <begin position="2"/>
        <end position="848"/>
    </location>
</feature>
<feature type="compositionally biased region" description="Polar residues" evidence="5">
    <location>
        <begin position="1372"/>
        <end position="1401"/>
    </location>
</feature>
<comment type="similarity">
    <text evidence="1">Belongs to the VPS13 family.</text>
</comment>
<dbReference type="InterPro" id="IPR056748">
    <property type="entry name" value="VPS13-like_C"/>
</dbReference>
<evidence type="ECO:0000256" key="3">
    <source>
        <dbReference type="ARBA" id="ARBA00023055"/>
    </source>
</evidence>
<keyword evidence="11" id="KW-1185">Reference proteome</keyword>
<evidence type="ECO:0000256" key="4">
    <source>
        <dbReference type="SAM" id="Coils"/>
    </source>
</evidence>
<comment type="caution">
    <text evidence="10">The sequence shown here is derived from an EMBL/GenBank/DDBJ whole genome shotgun (WGS) entry which is preliminary data.</text>
</comment>
<feature type="region of interest" description="Disordered" evidence="5">
    <location>
        <begin position="1372"/>
        <end position="1402"/>
    </location>
</feature>
<dbReference type="Pfam" id="PF25033">
    <property type="entry name" value="VPS13_M"/>
    <property type="match status" value="1"/>
</dbReference>
<evidence type="ECO:0000313" key="11">
    <source>
        <dbReference type="Proteomes" id="UP000589495"/>
    </source>
</evidence>
<protein>
    <submittedName>
        <fullName evidence="10">VP13A protein</fullName>
    </submittedName>
</protein>
<accession>A0A7K5L7N1</accession>
<feature type="non-terminal residue" evidence="10">
    <location>
        <position position="3215"/>
    </location>
</feature>
<keyword evidence="2" id="KW-0813">Transport</keyword>
<dbReference type="InterPro" id="IPR026847">
    <property type="entry name" value="VPS13"/>
</dbReference>
<feature type="domain" description="VPS13-like middle region" evidence="7">
    <location>
        <begin position="1096"/>
        <end position="1892"/>
    </location>
</feature>
<dbReference type="InterPro" id="IPR056747">
    <property type="entry name" value="VPS13-like_M"/>
</dbReference>
<evidence type="ECO:0000256" key="1">
    <source>
        <dbReference type="ARBA" id="ARBA00006545"/>
    </source>
</evidence>
<dbReference type="GO" id="GO:0006623">
    <property type="term" value="P:protein targeting to vacuole"/>
    <property type="evidence" value="ECO:0007669"/>
    <property type="project" value="TreeGrafter"/>
</dbReference>
<feature type="coiled-coil region" evidence="4">
    <location>
        <begin position="98"/>
        <end position="138"/>
    </location>
</feature>
<proteinExistence type="inferred from homology"/>
<dbReference type="Pfam" id="PF12624">
    <property type="entry name" value="VPS13_N"/>
    <property type="match status" value="2"/>
</dbReference>
<sequence>MVFESLVVDVLNRFLGDYVVNLDSSQLKLGIWGGAVALKNLEIKENALSQLDVPFKVKAGHISQLNLQIPWQNLYTQPVEAVLDGVYLLIVPTASIKYDAEKEARQLLEARQRELQRIEEAKQKIADQDKVKEEKQDTFVEKLVTQVIKNLQLKISNIHIRYEDDITNRDNPLSFGISLQNLSLQTSDKNWNPCLHDETAKLFHKLVRLDNLFAYWNVKSEMFYHGGCDESLVNLKLGVASHNLIPEGYDFVFRPISARAKLLMNPRSDVDFSSPKMDLDVNLQDITVEFNKPQYFSVMELLESIDMMTRNLPYRKYRPDVPLHNNAKTWWKYVIYGILEVNVQPKLQMWSWEHISHHRKQVKSYKEMYKTKITSKKPKEEILKLLEEFEKALDIFNITLARQQAEVEATKAGLKIYRPGVKQDDENSGGWFSWIWSWSGEKKDEQTQEIKGSSLEELMTQEEKAKLYAAIGYSETAVDPTLPKSYEAMKFSVKLLSMSISIREKKQTPRLIEFALTDLSTVFTQRPGAQAIRFETKITSVEVTGVSREKHTPCLLSSRTVYSDESTSLLSIMFETNPLDEKADQRIRIESQPLEIVYDATTVNSLVDFFRPPKDVHLEQLTSATLMKLEEFREKTSTGKFCMNYFCLFIFTNCTVFSGLLYIIETQKVLDLKINLMASYIIVPQKGFYDHTSNLLLLDLGSFKMTSKSRSDLSELKVGQSTIEDIMSRAYDSFDVQLSSMQLLYSKHDENWQEARKLKDSSQCILQPLDVKLEFSRAMVVTDARMPKFKLSGQLPLLSIQISDQKLTSILELIDSIPKPESAPATSSPPKITETALSPVLSAQHLSQGVYPVLDLHSFAESESEEEFYDALSSPVEDVPFFEAPSDSLKRAASTRRKTLRKQESLKNMTEFQLRFEVAEVLITLCRLTGNTEIPVLQLDILGLGTELKLRTFDMTGNAFLREVGLLCPEYMDDNDKPVYIITTLDNVEDDLLTLEYTKADIKGPELKTVCGNVLQKIKVNFSSLDVHLHTEALLNAMNYLNSLLPKQGTKVVEEPVHEKTEEKKDVLKKLTSKKSKCDDVIDLIICADLSCLRIFIREKNHRIAEIHIQGLESQVIVKKAATNVTAKLKNIIIVDSDETALYKKALYITEKEVFNFRMVSYVNATDGTAYTNMDVVDNRVYLTVGCIQVVFVKKFVSSILAFINNFQAAKEALTEATVQAAEKAATGVKELAERSSRLALDINIKAPVVIVPQSAMSANVLVADLGLITVKNQFFIAKTKTRYNLPPVIDSMTVKLSELKLYRSYYEQDSLQTEVQLLQPVNLELAVERNLAAAWYNEVPDIEISGRLKPMNLILSQEDITTILRTLNENAGESSDASTASPELKASTTHSSEMHGTSQPSAGVTVVTSAVVELHSPMKIKTTLKLDFRFDSLTLVLYSPNSKQINSLDQRDDLLKLGEFKLILMSAALKMLSDGSMNASVKLANCTLDDKRPSIQKATPRMLEMKHGFEKKVMVDINYKQGRDGTILDVIAQEIYLCASMEFLMTVADIFLKANAESAAAQRNLKQSLPLKDQVSVQPVSTVEMNIVVKNPEIVFVADLTRGDAPALVVTTQCEIFIKNSPERYNMTAAVKEIQMKACPFLPEERKGNITTVLQPCDFFFEMKQSGANPQTADLMIKSLTIEVSPIIINTVITITSALYQTAETTEEEISQIPPDLWNKKDIKNLKMWFLEETNENEDKSPATELVPTGESLKINIESVFLTLEAGVGHRTVPMLLAKSSFVGEVKNWSTLINLHSRLELEVHYFNEMFGVWEPLLEPLEVEKTDLFKPWILEIKMKKAKKALFESDDEEEETYKVPEYKTVINVSSKDQLNITLSKLGLQMLSNLGTAFAEAASQTSDIFKKDRAPFVIINSLGLPVTVSPSDSFSVLNVEFGAKIFHLEDRECLNMEFVRTRNESDQFTAMTTLSSKRFYIQICPHNHSAVEKIPLTKVGRFMYKVRHEESGVERSIVCQIDTVEGSKMITIRSPVQIRNHFSIPLNVFEEGRCLGTASPENEFNIPFSSYRSVLSLQPLAKENEVGGEYDMCEGITFDEIMKNVDSLLQRKCQSVRSTNNSLIINIVPVKDSLTSSLCGEDEWDFPYVVHLWPSVLLRNLLPYQITYSVEGNGNKYDTLEEGCSAQIHNAVLDQTKLDLQLLNYLDQNWRSEYHIKSNLPDISFTTFHCVTELDKTELDIAVHVTYTTGQMIIAIHSPYWMVNKTGRMLQYKADGIHRKHPPDYKKPLLFTFQPKNFLQNNKVQLRVTDSELSDQFSLDTVGSHGSVKCKSHKKEYQVGVTINNSSFNITRIVTFTPFFMISNRSKYTLEVAEEGKEKWIPIVLQQCIPFWPENDANKLLVRVENSDLPPKKINFDQQENCLLLHLDNKLGGIAVDVNMTEHSTVITFSDYHDGAAPFLLINHTKEEIIEYGQSSLSELEDCLQPNKAVLYTWADPTGSRKLKWRCGSRTEEIAPKEDKMEILNVDSRKAIYVMSFYEGLQRIVLITEDENVFKVTYESVKAELAEQEIVLSLQDVGISLVNNNTKQEVSYIGITSSDVVWETKPKKKSRWRPMSVKQIDKLEQEFKDYSELSPSENKIIELESNVLVCLTPNGMNMKIQQPNEIPIRRNYLPALKVEYSSSAHQKSFRIQIYRIQIQNQIPGAIFPFVFYPIKPPKSITLDSAPKPFTDVSIVMRTAGHSQISHIKYFKVLIQEMDLRLDLGFLNAVGQFFSQSDVPSDQELQLFKKDIESLQEELMSVSSMDTSQISLYEYFHISPIKLHLSFSLSTGGEDSNKEERKNELIPFQSVNLLLKSIGATLTDVQDIVFKLAFFEHRYHFCTTQQLQSAVIKHYSKQAIKQMYVLILGLDVLGNPFGFIRGLSEGVEAFFYEPYQGAIQGPEEFIEGMALGLKALVGGAVGGLAGAASRITGAMAKGVAAITMDEDYQQKRREAMNKQPTGLREGITRGGKGLVSGFVSGITGIVTKPIRGAQEEGAAGFFKGVGKGLVGAVARPTGGIIDMASSTFQGIKKVADSSEDVISLRPPRFFGEDGVIRPYRLRDGTGSQMLQKIENGRFAKLRYIAHAMVNSTDLLMVTKSGVLFVTKGAFGQLTCEWQYTYDEFTKEPFIVDGRRLRIEAKERVKSVFHAKEFGKIINFKSPEDAKWILSKLEEVRENQPKL</sequence>
<evidence type="ECO:0000259" key="6">
    <source>
        <dbReference type="Pfam" id="PF12624"/>
    </source>
</evidence>
<keyword evidence="4" id="KW-0175">Coiled coil</keyword>
<gene>
    <name evidence="10" type="primary">Vps13a</name>
    <name evidence="10" type="ORF">VIRALT_R11939</name>
</gene>
<dbReference type="EMBL" id="VZRF01008527">
    <property type="protein sequence ID" value="NWT14499.1"/>
    <property type="molecule type" value="Genomic_DNA"/>
</dbReference>
<evidence type="ECO:0000256" key="5">
    <source>
        <dbReference type="SAM" id="MobiDB-lite"/>
    </source>
</evidence>
<keyword evidence="3" id="KW-0445">Lipid transport</keyword>
<feature type="non-terminal residue" evidence="10">
    <location>
        <position position="1"/>
    </location>
</feature>
<dbReference type="Proteomes" id="UP000589495">
    <property type="component" value="Unassembled WGS sequence"/>
</dbReference>
<dbReference type="PANTHER" id="PTHR16166:SF22">
    <property type="entry name" value="INTERMEMBRANE LIPID TRANSFER PROTEIN VPS13A"/>
    <property type="match status" value="1"/>
</dbReference>
<evidence type="ECO:0000313" key="10">
    <source>
        <dbReference type="EMBL" id="NWT14499.1"/>
    </source>
</evidence>
<dbReference type="GO" id="GO:0006914">
    <property type="term" value="P:autophagy"/>
    <property type="evidence" value="ECO:0007669"/>
    <property type="project" value="TreeGrafter"/>
</dbReference>
<reference evidence="10 11" key="1">
    <citation type="submission" date="2019-09" db="EMBL/GenBank/DDBJ databases">
        <title>Bird 10,000 Genomes (B10K) Project - Family phase.</title>
        <authorList>
            <person name="Zhang G."/>
        </authorList>
    </citation>
    <scope>NUCLEOTIDE SEQUENCE [LARGE SCALE GENOMIC DNA]</scope>
    <source>
        <strain evidence="10">B10K-DU-001-22</strain>
        <tissue evidence="10">Muscle</tissue>
    </source>
</reference>
<evidence type="ECO:0000259" key="9">
    <source>
        <dbReference type="Pfam" id="PF25037"/>
    </source>
</evidence>
<evidence type="ECO:0000259" key="7">
    <source>
        <dbReference type="Pfam" id="PF25033"/>
    </source>
</evidence>
<feature type="domain" description="Intermembrane lipid transfer protein VPS13-like C-terminal" evidence="9">
    <location>
        <begin position="3077"/>
        <end position="3192"/>
    </location>
</feature>
<organism evidence="10 11">
    <name type="scientific">Vireo altiloquus</name>
    <name type="common">Black-whiskered vireo</name>
    <name type="synonym">Muscicapa altiloqua</name>
    <dbReference type="NCBI Taxonomy" id="34956"/>
    <lineage>
        <taxon>Eukaryota</taxon>
        <taxon>Metazoa</taxon>
        <taxon>Chordata</taxon>
        <taxon>Craniata</taxon>
        <taxon>Vertebrata</taxon>
        <taxon>Euteleostomi</taxon>
        <taxon>Archelosauria</taxon>
        <taxon>Archosauria</taxon>
        <taxon>Dinosauria</taxon>
        <taxon>Saurischia</taxon>
        <taxon>Theropoda</taxon>
        <taxon>Coelurosauria</taxon>
        <taxon>Aves</taxon>
        <taxon>Neognathae</taxon>
        <taxon>Neoaves</taxon>
        <taxon>Telluraves</taxon>
        <taxon>Australaves</taxon>
        <taxon>Passeriformes</taxon>
        <taxon>Corvoidea</taxon>
        <taxon>Vireonidae</taxon>
        <taxon>Vireoninae</taxon>
        <taxon>Vireo</taxon>
    </lineage>
</organism>
<name>A0A7K5L7N1_VIRAL</name>
<feature type="domain" description="Chorein N-terminal" evidence="6">
    <location>
        <begin position="899"/>
        <end position="1081"/>
    </location>
</feature>
<dbReference type="Pfam" id="PF25037">
    <property type="entry name" value="VPS13_C"/>
    <property type="match status" value="1"/>
</dbReference>
<dbReference type="InterPro" id="IPR026854">
    <property type="entry name" value="VPS13_N"/>
</dbReference>
<feature type="domain" description="Vacuolar protein sorting-associated protein 13 VPS13 adaptor binding" evidence="8">
    <location>
        <begin position="1969"/>
        <end position="2493"/>
    </location>
</feature>
<evidence type="ECO:0000256" key="2">
    <source>
        <dbReference type="ARBA" id="ARBA00022448"/>
    </source>
</evidence>
<dbReference type="InterPro" id="IPR009543">
    <property type="entry name" value="VPS13_VAB"/>
</dbReference>
<dbReference type="Pfam" id="PF25036">
    <property type="entry name" value="VPS13_VAB"/>
    <property type="match status" value="1"/>
</dbReference>
<dbReference type="PANTHER" id="PTHR16166">
    <property type="entry name" value="VACUOLAR PROTEIN SORTING-ASSOCIATED PROTEIN VPS13"/>
    <property type="match status" value="1"/>
</dbReference>
<dbReference type="GO" id="GO:0045053">
    <property type="term" value="P:protein retention in Golgi apparatus"/>
    <property type="evidence" value="ECO:0007669"/>
    <property type="project" value="TreeGrafter"/>
</dbReference>
<evidence type="ECO:0000259" key="8">
    <source>
        <dbReference type="Pfam" id="PF25036"/>
    </source>
</evidence>
<dbReference type="GO" id="GO:0006869">
    <property type="term" value="P:lipid transport"/>
    <property type="evidence" value="ECO:0007669"/>
    <property type="project" value="UniProtKB-KW"/>
</dbReference>